<organism evidence="3 4">
    <name type="scientific">Bradyrhizobium diversitatis</name>
    <dbReference type="NCBI Taxonomy" id="2755406"/>
    <lineage>
        <taxon>Bacteria</taxon>
        <taxon>Pseudomonadati</taxon>
        <taxon>Pseudomonadota</taxon>
        <taxon>Alphaproteobacteria</taxon>
        <taxon>Hyphomicrobiales</taxon>
        <taxon>Nitrobacteraceae</taxon>
        <taxon>Bradyrhizobium</taxon>
    </lineage>
</organism>
<evidence type="ECO:0000313" key="3">
    <source>
        <dbReference type="EMBL" id="MBH5386346.1"/>
    </source>
</evidence>
<keyword evidence="1" id="KW-1133">Transmembrane helix</keyword>
<feature type="domain" description="SGNH hydrolase-type esterase" evidence="2">
    <location>
        <begin position="103"/>
        <end position="309"/>
    </location>
</feature>
<comment type="caution">
    <text evidence="3">The sequence shown here is derived from an EMBL/GenBank/DDBJ whole genome shotgun (WGS) entry which is preliminary data.</text>
</comment>
<evidence type="ECO:0000313" key="4">
    <source>
        <dbReference type="Proteomes" id="UP001194539"/>
    </source>
</evidence>
<dbReference type="EMBL" id="JACEGD010000007">
    <property type="protein sequence ID" value="MBH5386346.1"/>
    <property type="molecule type" value="Genomic_DNA"/>
</dbReference>
<dbReference type="RefSeq" id="WP_197965729.1">
    <property type="nucleotide sequence ID" value="NZ_JACEGD010000007.1"/>
</dbReference>
<reference evidence="3 4" key="1">
    <citation type="submission" date="2020-07" db="EMBL/GenBank/DDBJ databases">
        <title>Bradyrhizobium diversity isolated from nodules of indigenous legumes of Western Australia.</title>
        <authorList>
            <person name="Klepa M.S."/>
        </authorList>
    </citation>
    <scope>NUCLEOTIDE SEQUENCE [LARGE SCALE GENOMIC DNA]</scope>
    <source>
        <strain evidence="3 4">CNPSo 4019</strain>
    </source>
</reference>
<gene>
    <name evidence="3" type="ORF">H1B27_08615</name>
</gene>
<dbReference type="Gene3D" id="3.40.50.1110">
    <property type="entry name" value="SGNH hydrolase"/>
    <property type="match status" value="1"/>
</dbReference>
<protein>
    <recommendedName>
        <fullName evidence="2">SGNH hydrolase-type esterase domain-containing protein</fullName>
    </recommendedName>
</protein>
<keyword evidence="1" id="KW-0812">Transmembrane</keyword>
<name>A0ABS0NZB2_9BRAD</name>
<accession>A0ABS0NZB2</accession>
<keyword evidence="4" id="KW-1185">Reference proteome</keyword>
<dbReference type="SUPFAM" id="SSF52266">
    <property type="entry name" value="SGNH hydrolase"/>
    <property type="match status" value="1"/>
</dbReference>
<proteinExistence type="predicted"/>
<dbReference type="Proteomes" id="UP001194539">
    <property type="component" value="Unassembled WGS sequence"/>
</dbReference>
<feature type="transmembrane region" description="Helical" evidence="1">
    <location>
        <begin position="7"/>
        <end position="30"/>
    </location>
</feature>
<evidence type="ECO:0000259" key="2">
    <source>
        <dbReference type="Pfam" id="PF13472"/>
    </source>
</evidence>
<sequence>MDVKTKNAIFGMLSIATSLITAVALLEFYVRLTQADGTNFDIEMWRYAKDLKVVSDIPGAGHEHSPGKRGVYMGVPVTINSAGWRDREHSVEKENGTVRIMMLGDSLTFGWGARPEDVTSYRLERLLNAKEKKFEVINAGIGNANTAMEATYFMKKAYVYKPDIVVLNYFINDAEPTPRRTENFLLEHFYSAVFIAGRFDALLRTYFGKADWQHYYRGLYQANEPGWLVAQAALKELASYCKARNIKLIVVNYPELHELSPYPFQDITSLVASKVKALSIPFLDLLPAVENQAPQSLWVTNTDSHPNGKAAGLYAESIMRVLVAQIPEDFRGSVN</sequence>
<evidence type="ECO:0000256" key="1">
    <source>
        <dbReference type="SAM" id="Phobius"/>
    </source>
</evidence>
<dbReference type="InterPro" id="IPR013830">
    <property type="entry name" value="SGNH_hydro"/>
</dbReference>
<keyword evidence="1" id="KW-0472">Membrane</keyword>
<dbReference type="InterPro" id="IPR036514">
    <property type="entry name" value="SGNH_hydro_sf"/>
</dbReference>
<dbReference type="Pfam" id="PF13472">
    <property type="entry name" value="Lipase_GDSL_2"/>
    <property type="match status" value="1"/>
</dbReference>